<dbReference type="GO" id="GO:0016491">
    <property type="term" value="F:oxidoreductase activity"/>
    <property type="evidence" value="ECO:0007669"/>
    <property type="project" value="UniProtKB-KW"/>
</dbReference>
<sequence>MSTATYFVCGATGTQGGAVVNNLLKHGAKVHAMTRNVDSPAARSLQARGVVLAKGDFASADDEDTLRQSMQGCSGVFINLMPSFTDSTSERTQAQRILTVAHEANVQHVIYSSGFTVNEPERLSTWDPTNLVAQFILSKQAIEISVRAAQFKNWTILRPGNFMANYLDPLVRMYPGLVETGVFTTALRPDTQLPMVDHNDIGAFAAAAFLNPTRFNKQEIEIASEFLTVDQVMQALSRATGKQFSAVYMSDEEVEAQKAQNPFIEGQILSRDMAQFVDLDQVRAWGVPLGSFEEFLVREKDSVKSTYSV</sequence>
<dbReference type="CDD" id="cd05251">
    <property type="entry name" value="NmrA_like_SDR_a"/>
    <property type="match status" value="1"/>
</dbReference>
<reference evidence="5 6" key="1">
    <citation type="submission" date="2019-04" db="EMBL/GenBank/DDBJ databases">
        <title>Friends and foes A comparative genomics study of 23 Aspergillus species from section Flavi.</title>
        <authorList>
            <consortium name="DOE Joint Genome Institute"/>
            <person name="Kjaerbolling I."/>
            <person name="Vesth T."/>
            <person name="Frisvad J.C."/>
            <person name="Nybo J.L."/>
            <person name="Theobald S."/>
            <person name="Kildgaard S."/>
            <person name="Isbrandt T."/>
            <person name="Kuo A."/>
            <person name="Sato A."/>
            <person name="Lyhne E.K."/>
            <person name="Kogle M.E."/>
            <person name="Wiebenga A."/>
            <person name="Kun R.S."/>
            <person name="Lubbers R.J."/>
            <person name="Makela M.R."/>
            <person name="Barry K."/>
            <person name="Chovatia M."/>
            <person name="Clum A."/>
            <person name="Daum C."/>
            <person name="Haridas S."/>
            <person name="He G."/>
            <person name="LaButti K."/>
            <person name="Lipzen A."/>
            <person name="Mondo S."/>
            <person name="Riley R."/>
            <person name="Salamov A."/>
            <person name="Simmons B.A."/>
            <person name="Magnuson J.K."/>
            <person name="Henrissat B."/>
            <person name="Mortensen U.H."/>
            <person name="Larsen T.O."/>
            <person name="Devries R.P."/>
            <person name="Grigoriev I.V."/>
            <person name="Machida M."/>
            <person name="Baker S.E."/>
            <person name="Andersen M.R."/>
        </authorList>
    </citation>
    <scope>NUCLEOTIDE SEQUENCE [LARGE SCALE GENOMIC DNA]</scope>
    <source>
        <strain evidence="5 6">IBT 18842</strain>
    </source>
</reference>
<dbReference type="InterPro" id="IPR008030">
    <property type="entry name" value="NmrA-like"/>
</dbReference>
<dbReference type="OrthoDB" id="419598at2759"/>
<dbReference type="AlphaFoldDB" id="A0A5N6TLW3"/>
<name>A0A5N6TLW3_ASPAV</name>
<evidence type="ECO:0000256" key="2">
    <source>
        <dbReference type="ARBA" id="ARBA00022857"/>
    </source>
</evidence>
<dbReference type="InterPro" id="IPR036291">
    <property type="entry name" value="NAD(P)-bd_dom_sf"/>
</dbReference>
<protein>
    <recommendedName>
        <fullName evidence="4">NmrA-like domain-containing protein</fullName>
    </recommendedName>
</protein>
<dbReference type="Gene3D" id="3.90.25.10">
    <property type="entry name" value="UDP-galactose 4-epimerase, domain 1"/>
    <property type="match status" value="1"/>
</dbReference>
<accession>A0A5N6TLW3</accession>
<dbReference type="Gene3D" id="3.40.50.720">
    <property type="entry name" value="NAD(P)-binding Rossmann-like Domain"/>
    <property type="match status" value="1"/>
</dbReference>
<evidence type="ECO:0000313" key="6">
    <source>
        <dbReference type="Proteomes" id="UP000325780"/>
    </source>
</evidence>
<dbReference type="EMBL" id="ML742212">
    <property type="protein sequence ID" value="KAE8147343.1"/>
    <property type="molecule type" value="Genomic_DNA"/>
</dbReference>
<dbReference type="PANTHER" id="PTHR42748:SF30">
    <property type="entry name" value="NMRA-LIKE DOMAIN-CONTAINING PROTEIN"/>
    <property type="match status" value="1"/>
</dbReference>
<keyword evidence="3" id="KW-0560">Oxidoreductase</keyword>
<dbReference type="PANTHER" id="PTHR42748">
    <property type="entry name" value="NITROGEN METABOLITE REPRESSION PROTEIN NMRA FAMILY MEMBER"/>
    <property type="match status" value="1"/>
</dbReference>
<dbReference type="SUPFAM" id="SSF51735">
    <property type="entry name" value="NAD(P)-binding Rossmann-fold domains"/>
    <property type="match status" value="1"/>
</dbReference>
<keyword evidence="6" id="KW-1185">Reference proteome</keyword>
<gene>
    <name evidence="5" type="ORF">BDV25DRAFT_132165</name>
</gene>
<evidence type="ECO:0000256" key="1">
    <source>
        <dbReference type="ARBA" id="ARBA00006328"/>
    </source>
</evidence>
<organism evidence="5 6">
    <name type="scientific">Aspergillus avenaceus</name>
    <dbReference type="NCBI Taxonomy" id="36643"/>
    <lineage>
        <taxon>Eukaryota</taxon>
        <taxon>Fungi</taxon>
        <taxon>Dikarya</taxon>
        <taxon>Ascomycota</taxon>
        <taxon>Pezizomycotina</taxon>
        <taxon>Eurotiomycetes</taxon>
        <taxon>Eurotiomycetidae</taxon>
        <taxon>Eurotiales</taxon>
        <taxon>Aspergillaceae</taxon>
        <taxon>Aspergillus</taxon>
        <taxon>Aspergillus subgen. Circumdati</taxon>
    </lineage>
</organism>
<evidence type="ECO:0000259" key="4">
    <source>
        <dbReference type="Pfam" id="PF05368"/>
    </source>
</evidence>
<dbReference type="Pfam" id="PF05368">
    <property type="entry name" value="NmrA"/>
    <property type="match status" value="1"/>
</dbReference>
<evidence type="ECO:0000313" key="5">
    <source>
        <dbReference type="EMBL" id="KAE8147343.1"/>
    </source>
</evidence>
<proteinExistence type="inferred from homology"/>
<dbReference type="GO" id="GO:0005634">
    <property type="term" value="C:nucleus"/>
    <property type="evidence" value="ECO:0007669"/>
    <property type="project" value="TreeGrafter"/>
</dbReference>
<dbReference type="InterPro" id="IPR051164">
    <property type="entry name" value="NmrA-like_oxidored"/>
</dbReference>
<keyword evidence="2" id="KW-0521">NADP</keyword>
<evidence type="ECO:0000256" key="3">
    <source>
        <dbReference type="ARBA" id="ARBA00023002"/>
    </source>
</evidence>
<dbReference type="Proteomes" id="UP000325780">
    <property type="component" value="Unassembled WGS sequence"/>
</dbReference>
<comment type="similarity">
    <text evidence="1">Belongs to the NmrA-type oxidoreductase family.</text>
</comment>
<feature type="domain" description="NmrA-like" evidence="4">
    <location>
        <begin position="6"/>
        <end position="279"/>
    </location>
</feature>